<name>A0A1P8EIT2_9GAMM</name>
<dbReference type="SUPFAM" id="SSF47336">
    <property type="entry name" value="ACP-like"/>
    <property type="match status" value="2"/>
</dbReference>
<evidence type="ECO:0000259" key="2">
    <source>
        <dbReference type="PROSITE" id="PS50075"/>
    </source>
</evidence>
<dbReference type="GO" id="GO:0031177">
    <property type="term" value="F:phosphopantetheine binding"/>
    <property type="evidence" value="ECO:0007669"/>
    <property type="project" value="TreeGrafter"/>
</dbReference>
<dbReference type="GO" id="GO:0043041">
    <property type="term" value="P:amino acid activation for nonribosomal peptide biosynthetic process"/>
    <property type="evidence" value="ECO:0007669"/>
    <property type="project" value="TreeGrafter"/>
</dbReference>
<evidence type="ECO:0000256" key="1">
    <source>
        <dbReference type="ARBA" id="ARBA00022598"/>
    </source>
</evidence>
<evidence type="ECO:0000313" key="3">
    <source>
        <dbReference type="EMBL" id="APV36123.1"/>
    </source>
</evidence>
<feature type="domain" description="Carrier" evidence="2">
    <location>
        <begin position="745"/>
        <end position="820"/>
    </location>
</feature>
<dbReference type="Pfam" id="PF00668">
    <property type="entry name" value="Condensation"/>
    <property type="match status" value="1"/>
</dbReference>
<protein>
    <submittedName>
        <fullName evidence="3">Peptide synthetase</fullName>
    </submittedName>
</protein>
<organism evidence="3">
    <name type="scientific">Acinetobacter soli</name>
    <dbReference type="NCBI Taxonomy" id="487316"/>
    <lineage>
        <taxon>Bacteria</taxon>
        <taxon>Pseudomonadati</taxon>
        <taxon>Pseudomonadota</taxon>
        <taxon>Gammaproteobacteria</taxon>
        <taxon>Moraxellales</taxon>
        <taxon>Moraxellaceae</taxon>
        <taxon>Acinetobacter</taxon>
    </lineage>
</organism>
<dbReference type="InterPro" id="IPR023213">
    <property type="entry name" value="CAT-like_dom_sf"/>
</dbReference>
<dbReference type="GO" id="GO:0005737">
    <property type="term" value="C:cytoplasm"/>
    <property type="evidence" value="ECO:0007669"/>
    <property type="project" value="TreeGrafter"/>
</dbReference>
<dbReference type="GO" id="GO:0016874">
    <property type="term" value="F:ligase activity"/>
    <property type="evidence" value="ECO:0007669"/>
    <property type="project" value="UniProtKB-KW"/>
</dbReference>
<sequence>MQLQQEITAQIYHILQVDGNQIEPNDNLIEHGLHSLAIMQLVDHFENKYNTSLSYADFAMSPTVKDWHRLIQNTQLSTVDSDLEGATKKTPRLSNWVQQLPTNAVPLSDMQYAYWAGRETEGVSAHLYMEFEGKDLDIPQLQFAFEQLIQRHPMLSVSIREGQQSIQSIKHHQIHIEDLTQLNSEDIQTHLKVKRECLSHQQLNIAQGHVLDVQLSLLPEKRHILHFDLDMAAIDPQSFLIVINDLTALYLGEKLENLNLDGVDYFNHLNQRRDDLDLKAQIQQDQQWWQSQLDVISPAPQLPMVAEGLRVDQHHFERLIHIFNTDERSQLQSLAQMQGVSLRSVCLTLFALSVANWSSTPEFRLNLPAFIRESDSQNINQVVGDFTQISLLSVKFNGHESLLDAAKRIERDVEQIYEHYRYGGIHVLRDLSKHRQQPETSPIVFTSALDEGEIFSKQLQSTLGRPIWCISQGPKVDLDVQLAYFNQGLAINWDIRTHAFKPNVIQAMFDHYIQLIQHILTMGSPAFAQTLNTLSQHTSQLIWSKRQQKSQVKAPLTKRILAKFPQANVHTPYCILNALEMDCPAWVLGRLFLNLGNLNSNPKSPSDQSEWVDIGIQAYTDDQGQLHLFEQSHQLVLKNGQCIEVQNIEAEILKIPFVQQVKVYAVEKQGRSVIVAVLRLHQQLSSSDLNAAYKRVLPQYLIPEQNYVVNNLQPFTAYLSAESLQHFIATHISIENTESQPVQSTAIEHVVTFIMAKIIGLPEQHTHGDLDFFDEGGDSLLATHLVAALNQYFINAEISVVDIFTQRNVTNICKLIEQKLPDTAQRIAEVFMQVIEGK</sequence>
<dbReference type="Gene3D" id="1.10.1200.10">
    <property type="entry name" value="ACP-like"/>
    <property type="match status" value="2"/>
</dbReference>
<dbReference type="InterPro" id="IPR045851">
    <property type="entry name" value="AMP-bd_C_sf"/>
</dbReference>
<dbReference type="InterPro" id="IPR001242">
    <property type="entry name" value="Condensation_dom"/>
</dbReference>
<dbReference type="Gene3D" id="3.30.300.30">
    <property type="match status" value="1"/>
</dbReference>
<dbReference type="Gene3D" id="3.30.559.30">
    <property type="entry name" value="Nonribosomal peptide synthetase, condensation domain"/>
    <property type="match status" value="1"/>
</dbReference>
<dbReference type="STRING" id="487316.BEN76_08870"/>
<dbReference type="SUPFAM" id="SSF52777">
    <property type="entry name" value="CoA-dependent acyltransferases"/>
    <property type="match status" value="2"/>
</dbReference>
<dbReference type="EMBL" id="CP016896">
    <property type="protein sequence ID" value="APV36123.1"/>
    <property type="molecule type" value="Genomic_DNA"/>
</dbReference>
<dbReference type="SUPFAM" id="SSF56801">
    <property type="entry name" value="Acetyl-CoA synthetase-like"/>
    <property type="match status" value="1"/>
</dbReference>
<dbReference type="RefSeq" id="WP_076032880.1">
    <property type="nucleotide sequence ID" value="NZ_BKXY01000050.1"/>
</dbReference>
<feature type="domain" description="Carrier" evidence="2">
    <location>
        <begin position="1"/>
        <end position="75"/>
    </location>
</feature>
<dbReference type="PROSITE" id="PS50075">
    <property type="entry name" value="CARRIER"/>
    <property type="match status" value="2"/>
</dbReference>
<dbReference type="Proteomes" id="UP000185674">
    <property type="component" value="Chromosome"/>
</dbReference>
<dbReference type="GO" id="GO:0044550">
    <property type="term" value="P:secondary metabolite biosynthetic process"/>
    <property type="evidence" value="ECO:0007669"/>
    <property type="project" value="TreeGrafter"/>
</dbReference>
<accession>A0A1P8EIT2</accession>
<dbReference type="InterPro" id="IPR057737">
    <property type="entry name" value="Condensation_MtbB-like"/>
</dbReference>
<dbReference type="Gene3D" id="3.30.559.10">
    <property type="entry name" value="Chloramphenicol acetyltransferase-like domain"/>
    <property type="match status" value="1"/>
</dbReference>
<dbReference type="CDD" id="cd19535">
    <property type="entry name" value="Cyc_NRPS"/>
    <property type="match status" value="1"/>
</dbReference>
<dbReference type="InterPro" id="IPR009081">
    <property type="entry name" value="PP-bd_ACP"/>
</dbReference>
<dbReference type="KEGG" id="asol:BEN76_08870"/>
<keyword evidence="1" id="KW-0436">Ligase</keyword>
<dbReference type="PANTHER" id="PTHR45527">
    <property type="entry name" value="NONRIBOSOMAL PEPTIDE SYNTHETASE"/>
    <property type="match status" value="1"/>
</dbReference>
<gene>
    <name evidence="3" type="ORF">BEN76_08870</name>
</gene>
<dbReference type="Pfam" id="PF00550">
    <property type="entry name" value="PP-binding"/>
    <property type="match status" value="2"/>
</dbReference>
<reference evidence="3" key="1">
    <citation type="submission" date="2016-08" db="EMBL/GenBank/DDBJ databases">
        <title>Complete genome sequence of Acinetobacter baylyi strain GFJ2.</title>
        <authorList>
            <person name="Tabata M."/>
            <person name="Kuboki S."/>
            <person name="Gibu N."/>
            <person name="Kinouchi Y."/>
            <person name="Vangnai A."/>
            <person name="Kasai D."/>
            <person name="Fukuda M."/>
        </authorList>
    </citation>
    <scope>NUCLEOTIDE SEQUENCE [LARGE SCALE GENOMIC DNA]</scope>
    <source>
        <strain evidence="3">GFJ2</strain>
    </source>
</reference>
<dbReference type="PANTHER" id="PTHR45527:SF10">
    <property type="entry name" value="PYOCHELIN SYNTHASE PCHF"/>
    <property type="match status" value="1"/>
</dbReference>
<dbReference type="AlphaFoldDB" id="A0A1P8EIT2"/>
<dbReference type="InterPro" id="IPR036736">
    <property type="entry name" value="ACP-like_sf"/>
</dbReference>
<proteinExistence type="predicted"/>